<evidence type="ECO:0000313" key="3">
    <source>
        <dbReference type="Proteomes" id="UP001221757"/>
    </source>
</evidence>
<evidence type="ECO:0000256" key="1">
    <source>
        <dbReference type="SAM" id="MobiDB-lite"/>
    </source>
</evidence>
<accession>A0AAD7CD83</accession>
<comment type="caution">
    <text evidence="2">The sequence shown here is derived from an EMBL/GenBank/DDBJ whole genome shotgun (WGS) entry which is preliminary data.</text>
</comment>
<name>A0AAD7CD83_MYCRO</name>
<organism evidence="2 3">
    <name type="scientific">Mycena rosella</name>
    <name type="common">Pink bonnet</name>
    <name type="synonym">Agaricus rosellus</name>
    <dbReference type="NCBI Taxonomy" id="1033263"/>
    <lineage>
        <taxon>Eukaryota</taxon>
        <taxon>Fungi</taxon>
        <taxon>Dikarya</taxon>
        <taxon>Basidiomycota</taxon>
        <taxon>Agaricomycotina</taxon>
        <taxon>Agaricomycetes</taxon>
        <taxon>Agaricomycetidae</taxon>
        <taxon>Agaricales</taxon>
        <taxon>Marasmiineae</taxon>
        <taxon>Mycenaceae</taxon>
        <taxon>Mycena</taxon>
    </lineage>
</organism>
<keyword evidence="3" id="KW-1185">Reference proteome</keyword>
<sequence>MSFTFVSENDKFGAVAGPDAPTPPSTGAQYRKHFRWGENYVPPEKQPALDARSTASIVVISNLKINAEQHKLIEAMYYPASDASFSAPQIIDHIFPITDAAQLQASGIMAQHGLDADSRKRIDISQKLTRSQAVAGPNSGAAARCGYDHSQRNTEYDRTQNIDAPPGTQKRHTPLPFTACLAHVEITVRSDTVLRIRGHFDHNQGCRAALDSPTRKRKRRVSFTSSASPTASLQSPPHKRTKAADLAPSPEKSHRQE</sequence>
<reference evidence="2" key="1">
    <citation type="submission" date="2023-03" db="EMBL/GenBank/DDBJ databases">
        <title>Massive genome expansion in bonnet fungi (Mycena s.s.) driven by repeated elements and novel gene families across ecological guilds.</title>
        <authorList>
            <consortium name="Lawrence Berkeley National Laboratory"/>
            <person name="Harder C.B."/>
            <person name="Miyauchi S."/>
            <person name="Viragh M."/>
            <person name="Kuo A."/>
            <person name="Thoen E."/>
            <person name="Andreopoulos B."/>
            <person name="Lu D."/>
            <person name="Skrede I."/>
            <person name="Drula E."/>
            <person name="Henrissat B."/>
            <person name="Morin E."/>
            <person name="Kohler A."/>
            <person name="Barry K."/>
            <person name="LaButti K."/>
            <person name="Morin E."/>
            <person name="Salamov A."/>
            <person name="Lipzen A."/>
            <person name="Mereny Z."/>
            <person name="Hegedus B."/>
            <person name="Baldrian P."/>
            <person name="Stursova M."/>
            <person name="Weitz H."/>
            <person name="Taylor A."/>
            <person name="Grigoriev I.V."/>
            <person name="Nagy L.G."/>
            <person name="Martin F."/>
            <person name="Kauserud H."/>
        </authorList>
    </citation>
    <scope>NUCLEOTIDE SEQUENCE</scope>
    <source>
        <strain evidence="2">CBHHK067</strain>
    </source>
</reference>
<proteinExistence type="predicted"/>
<dbReference type="EMBL" id="JARKIE010000391">
    <property type="protein sequence ID" value="KAJ7645848.1"/>
    <property type="molecule type" value="Genomic_DNA"/>
</dbReference>
<gene>
    <name evidence="2" type="ORF">B0H17DRAFT_1103804</name>
</gene>
<protein>
    <submittedName>
        <fullName evidence="2">Uncharacterized protein</fullName>
    </submittedName>
</protein>
<feature type="compositionally biased region" description="Polar residues" evidence="1">
    <location>
        <begin position="222"/>
        <end position="235"/>
    </location>
</feature>
<dbReference type="Proteomes" id="UP001221757">
    <property type="component" value="Unassembled WGS sequence"/>
</dbReference>
<evidence type="ECO:0000313" key="2">
    <source>
        <dbReference type="EMBL" id="KAJ7645848.1"/>
    </source>
</evidence>
<feature type="region of interest" description="Disordered" evidence="1">
    <location>
        <begin position="204"/>
        <end position="257"/>
    </location>
</feature>
<dbReference type="AlphaFoldDB" id="A0AAD7CD83"/>